<dbReference type="OrthoDB" id="10276434at2759"/>
<dbReference type="EMBL" id="QXFT01000196">
    <property type="protein sequence ID" value="KAE9351291.1"/>
    <property type="molecule type" value="Genomic_DNA"/>
</dbReference>
<reference evidence="5 7" key="1">
    <citation type="submission" date="2018-09" db="EMBL/GenBank/DDBJ databases">
        <title>Genomic investigation of the strawberry pathogen Phytophthora fragariae indicates pathogenicity is determined by transcriptional variation in three key races.</title>
        <authorList>
            <person name="Adams T.M."/>
            <person name="Armitage A.D."/>
            <person name="Sobczyk M.K."/>
            <person name="Bates H.J."/>
            <person name="Dunwell J.M."/>
            <person name="Nellist C.F."/>
            <person name="Harrison R.J."/>
        </authorList>
    </citation>
    <scope>NUCLEOTIDE SEQUENCE [LARGE SCALE GENOMIC DNA]</scope>
    <source>
        <strain evidence="3 5">SCRP249</strain>
        <strain evidence="2 7">SCRP324</strain>
        <strain evidence="4 6">SCRP333</strain>
    </source>
</reference>
<dbReference type="EMBL" id="QXFU01000200">
    <property type="protein sequence ID" value="KAE9040542.1"/>
    <property type="molecule type" value="Genomic_DNA"/>
</dbReference>
<evidence type="ECO:0000313" key="4">
    <source>
        <dbReference type="EMBL" id="KAE9351291.1"/>
    </source>
</evidence>
<feature type="signal peptide" evidence="1">
    <location>
        <begin position="1"/>
        <end position="27"/>
    </location>
</feature>
<evidence type="ECO:0000313" key="7">
    <source>
        <dbReference type="Proteomes" id="UP000435112"/>
    </source>
</evidence>
<accession>A0A6A3NRI7</accession>
<comment type="caution">
    <text evidence="3">The sequence shown here is derived from an EMBL/GenBank/DDBJ whole genome shotgun (WGS) entry which is preliminary data.</text>
</comment>
<protein>
    <submittedName>
        <fullName evidence="3">Uncharacterized protein</fullName>
    </submittedName>
</protein>
<dbReference type="AlphaFoldDB" id="A0A6A3NRI7"/>
<evidence type="ECO:0000313" key="2">
    <source>
        <dbReference type="EMBL" id="KAE9040542.1"/>
    </source>
</evidence>
<keyword evidence="6" id="KW-1185">Reference proteome</keyword>
<evidence type="ECO:0000313" key="6">
    <source>
        <dbReference type="Proteomes" id="UP000434957"/>
    </source>
</evidence>
<evidence type="ECO:0000313" key="3">
    <source>
        <dbReference type="EMBL" id="KAE9043811.1"/>
    </source>
</evidence>
<organism evidence="3 5">
    <name type="scientific">Phytophthora rubi</name>
    <dbReference type="NCBI Taxonomy" id="129364"/>
    <lineage>
        <taxon>Eukaryota</taxon>
        <taxon>Sar</taxon>
        <taxon>Stramenopiles</taxon>
        <taxon>Oomycota</taxon>
        <taxon>Peronosporomycetes</taxon>
        <taxon>Peronosporales</taxon>
        <taxon>Peronosporaceae</taxon>
        <taxon>Phytophthora</taxon>
    </lineage>
</organism>
<gene>
    <name evidence="3" type="ORF">PR001_g5641</name>
    <name evidence="2" type="ORF">PR002_g4916</name>
    <name evidence="4" type="ORF">PR003_g4960</name>
</gene>
<dbReference type="EMBL" id="QXFV01000253">
    <property type="protein sequence ID" value="KAE9043811.1"/>
    <property type="molecule type" value="Genomic_DNA"/>
</dbReference>
<evidence type="ECO:0000313" key="5">
    <source>
        <dbReference type="Proteomes" id="UP000429607"/>
    </source>
</evidence>
<name>A0A6A3NRI7_9STRA</name>
<evidence type="ECO:0000256" key="1">
    <source>
        <dbReference type="SAM" id="SignalP"/>
    </source>
</evidence>
<dbReference type="Proteomes" id="UP000435112">
    <property type="component" value="Unassembled WGS sequence"/>
</dbReference>
<sequence>MCYSTTNLTVAQLRAVISLTVVRAAAASAPLLPTEKKYARYTCSILLDCFTCRICKS</sequence>
<keyword evidence="1" id="KW-0732">Signal</keyword>
<proteinExistence type="predicted"/>
<feature type="chain" id="PRO_5036165383" evidence="1">
    <location>
        <begin position="28"/>
        <end position="57"/>
    </location>
</feature>
<dbReference type="Proteomes" id="UP000429607">
    <property type="component" value="Unassembled WGS sequence"/>
</dbReference>
<dbReference type="Proteomes" id="UP000434957">
    <property type="component" value="Unassembled WGS sequence"/>
</dbReference>